<keyword evidence="4" id="KW-0720">Serine protease</keyword>
<dbReference type="PANTHER" id="PTHR11757:SF19">
    <property type="entry name" value="PROLYL ENDOPEPTIDASE-LIKE"/>
    <property type="match status" value="1"/>
</dbReference>
<keyword evidence="2" id="KW-0645">Protease</keyword>
<dbReference type="PANTHER" id="PTHR11757">
    <property type="entry name" value="PROTEASE FAMILY S9A OLIGOPEPTIDASE"/>
    <property type="match status" value="1"/>
</dbReference>
<dbReference type="KEGG" id="sap:Sulac_0809"/>
<dbReference type="GO" id="GO:0006508">
    <property type="term" value="P:proteolysis"/>
    <property type="evidence" value="ECO:0007669"/>
    <property type="project" value="UniProtKB-KW"/>
</dbReference>
<dbReference type="SUPFAM" id="SSF50993">
    <property type="entry name" value="Peptidase/esterase 'gauge' domain"/>
    <property type="match status" value="1"/>
</dbReference>
<dbReference type="Proteomes" id="UP000005439">
    <property type="component" value="Chromosome"/>
</dbReference>
<dbReference type="HOGENOM" id="CLU_011290_0_1_9"/>
<evidence type="ECO:0000256" key="2">
    <source>
        <dbReference type="ARBA" id="ARBA00022670"/>
    </source>
</evidence>
<evidence type="ECO:0000313" key="8">
    <source>
        <dbReference type="Proteomes" id="UP000005439"/>
    </source>
</evidence>
<dbReference type="Gene3D" id="3.40.50.1820">
    <property type="entry name" value="alpha/beta hydrolase"/>
    <property type="match status" value="1"/>
</dbReference>
<proteinExistence type="inferred from homology"/>
<keyword evidence="3 7" id="KW-0378">Hydrolase</keyword>
<reference evidence="7 8" key="2">
    <citation type="journal article" date="2012" name="Stand. Genomic Sci.">
        <title>Complete genome sequence of the moderately thermophilic mineral-sulfide-oxidizing firmicute Sulfobacillus acidophilus type strain (NAL(T)).</title>
        <authorList>
            <person name="Anderson I."/>
            <person name="Chertkov O."/>
            <person name="Chen A."/>
            <person name="Saunders E."/>
            <person name="Lapidus A."/>
            <person name="Nolan M."/>
            <person name="Lucas S."/>
            <person name="Hammon N."/>
            <person name="Deshpande S."/>
            <person name="Cheng J.F."/>
            <person name="Han C."/>
            <person name="Tapia R."/>
            <person name="Goodwin L.A."/>
            <person name="Pitluck S."/>
            <person name="Liolios K."/>
            <person name="Pagani I."/>
            <person name="Ivanova N."/>
            <person name="Mikhailova N."/>
            <person name="Pati A."/>
            <person name="Palaniappan K."/>
            <person name="Land M."/>
            <person name="Pan C."/>
            <person name="Rohde M."/>
            <person name="Pukall R."/>
            <person name="Goker M."/>
            <person name="Detter J.C."/>
            <person name="Woyke T."/>
            <person name="Bristow J."/>
            <person name="Eisen J.A."/>
            <person name="Markowitz V."/>
            <person name="Hugenholtz P."/>
            <person name="Kyrpides N.C."/>
            <person name="Klenk H.P."/>
            <person name="Mavromatis K."/>
        </authorList>
    </citation>
    <scope>NUCLEOTIDE SEQUENCE [LARGE SCALE GENOMIC DNA]</scope>
    <source>
        <strain evidence="8">ATCC 700253 / DSM 10332 / NAL</strain>
    </source>
</reference>
<dbReference type="InterPro" id="IPR023302">
    <property type="entry name" value="Pept_S9A_N"/>
</dbReference>
<dbReference type="EMBL" id="CP003179">
    <property type="protein sequence ID" value="AEW04312.1"/>
    <property type="molecule type" value="Genomic_DNA"/>
</dbReference>
<dbReference type="SUPFAM" id="SSF53474">
    <property type="entry name" value="alpha/beta-Hydrolases"/>
    <property type="match status" value="1"/>
</dbReference>
<dbReference type="MEROPS" id="S09.010"/>
<dbReference type="InterPro" id="IPR001375">
    <property type="entry name" value="Peptidase_S9_cat"/>
</dbReference>
<dbReference type="Pfam" id="PF00326">
    <property type="entry name" value="Peptidase_S9"/>
    <property type="match status" value="1"/>
</dbReference>
<evidence type="ECO:0000256" key="4">
    <source>
        <dbReference type="ARBA" id="ARBA00022825"/>
    </source>
</evidence>
<dbReference type="EC" id="3.4.21.83" evidence="7"/>
<evidence type="ECO:0000256" key="3">
    <source>
        <dbReference type="ARBA" id="ARBA00022801"/>
    </source>
</evidence>
<dbReference type="PATRIC" id="fig|679936.5.peg.862"/>
<name>G8U179_SULAD</name>
<feature type="domain" description="Peptidase S9 prolyl oligopeptidase catalytic" evidence="5">
    <location>
        <begin position="461"/>
        <end position="675"/>
    </location>
</feature>
<dbReference type="InterPro" id="IPR002470">
    <property type="entry name" value="Peptidase_S9A"/>
</dbReference>
<dbReference type="Pfam" id="PF02897">
    <property type="entry name" value="Peptidase_S9_N"/>
    <property type="match status" value="1"/>
</dbReference>
<evidence type="ECO:0000259" key="6">
    <source>
        <dbReference type="Pfam" id="PF02897"/>
    </source>
</evidence>
<keyword evidence="8" id="KW-1185">Reference proteome</keyword>
<protein>
    <submittedName>
        <fullName evidence="7">Oligopeptidase B</fullName>
        <ecNumber evidence="7">3.4.21.83</ecNumber>
    </submittedName>
</protein>
<organism evidence="7 8">
    <name type="scientific">Sulfobacillus acidophilus (strain ATCC 700253 / DSM 10332 / NAL)</name>
    <dbReference type="NCBI Taxonomy" id="679936"/>
    <lineage>
        <taxon>Bacteria</taxon>
        <taxon>Bacillati</taxon>
        <taxon>Bacillota</taxon>
        <taxon>Clostridia</taxon>
        <taxon>Eubacteriales</taxon>
        <taxon>Clostridiales Family XVII. Incertae Sedis</taxon>
        <taxon>Sulfobacillus</taxon>
    </lineage>
</organism>
<sequence>MKEPQAPQHPVVLRRHGDERVDEYYWLRERDNPAVLQYLEEENAYFRDQMEPLASLVDSLYQDLVHRIPAADQEVPVRRGPYFYYRKMMPGQQYPIWCRRRAERREALPTAPEEVLLDVNQLAKGHPYFAVMGVRMSPDHTRLVYLENRDGTDRCTLKGKTLTTGEPLPLHLENVYLTSSVEWDASGHYLFYLTVDATQRPFQLWRHSVGMETADTLIYEETDPTFSLRLRKSQDGHYLFLASENKTHDEIRYLSAQDPLGDWQIFIPRSEHVQYVLEHWQGQWVWLTNHEAPNFRLMRGDGPDHADPLVPYEPSKTFERLFPFADALVIQGREEGLTQVWIYREGEFRRLAWHEDLYTVKVVIGQDYDAQSVLIEYESFLTPRKVYHVPLSGGPPVMIHEAPWPTGYDPTFYRQERQWVTAADGTRIPVSLVYRADRLVRPAPLWLYGYGSYGISIDPAFEPSRLVLLDRGILFAVAHVRGGGEMGRSWYEHGKFLEKAHTFDDFIAVAKAFIERGDTTPDRLAAQGRSAGGLLMGAVANRAPELFRVISAGVPFVDVVTTMLDPSIPLTTLEWDEWGDPRQPEYYFYMKSYSPYDNVTAQAYPHLFVYAGLNDPRVGYWEPAKWVSRLRRLKTDDHVVVLRTHMGAGHGGSSGRYDHLRETAEEYAFMLHHLGVDET</sequence>
<feature type="domain" description="Peptidase S9A N-terminal" evidence="6">
    <location>
        <begin position="6"/>
        <end position="393"/>
    </location>
</feature>
<comment type="similarity">
    <text evidence="1">Belongs to the peptidase S9A family.</text>
</comment>
<dbReference type="InterPro" id="IPR029058">
    <property type="entry name" value="AB_hydrolase_fold"/>
</dbReference>
<reference evidence="8" key="1">
    <citation type="submission" date="2011-12" db="EMBL/GenBank/DDBJ databases">
        <title>The complete genome of chromosome of Sulfobacillus acidophilus DSM 10332.</title>
        <authorList>
            <person name="Lucas S."/>
            <person name="Han J."/>
            <person name="Lapidus A."/>
            <person name="Bruce D."/>
            <person name="Goodwin L."/>
            <person name="Pitluck S."/>
            <person name="Peters L."/>
            <person name="Kyrpides N."/>
            <person name="Mavromatis K."/>
            <person name="Ivanova N."/>
            <person name="Mikhailova N."/>
            <person name="Chertkov O."/>
            <person name="Saunders E."/>
            <person name="Detter J.C."/>
            <person name="Tapia R."/>
            <person name="Han C."/>
            <person name="Land M."/>
            <person name="Hauser L."/>
            <person name="Markowitz V."/>
            <person name="Cheng J.-F."/>
            <person name="Hugenholtz P."/>
            <person name="Woyke T."/>
            <person name="Wu D."/>
            <person name="Pukall R."/>
            <person name="Gehrich-Schroeter G."/>
            <person name="Schneider S."/>
            <person name="Klenk H.-P."/>
            <person name="Eisen J.A."/>
        </authorList>
    </citation>
    <scope>NUCLEOTIDE SEQUENCE [LARGE SCALE GENOMIC DNA]</scope>
    <source>
        <strain evidence="8">ATCC 700253 / DSM 10332 / NAL</strain>
    </source>
</reference>
<accession>G8U179</accession>
<dbReference type="Gene3D" id="2.130.10.120">
    <property type="entry name" value="Prolyl oligopeptidase, N-terminal domain"/>
    <property type="match status" value="1"/>
</dbReference>
<evidence type="ECO:0000259" key="5">
    <source>
        <dbReference type="Pfam" id="PF00326"/>
    </source>
</evidence>
<dbReference type="PRINTS" id="PR00862">
    <property type="entry name" value="PROLIGOPTASE"/>
</dbReference>
<evidence type="ECO:0000313" key="7">
    <source>
        <dbReference type="EMBL" id="AEW04312.1"/>
    </source>
</evidence>
<dbReference type="STRING" id="679936.Sulac_0809"/>
<dbReference type="InterPro" id="IPR051543">
    <property type="entry name" value="Serine_Peptidase_S9A"/>
</dbReference>
<gene>
    <name evidence="7" type="ordered locus">Sulac_0809</name>
</gene>
<dbReference type="AlphaFoldDB" id="G8U179"/>
<dbReference type="GO" id="GO:0004252">
    <property type="term" value="F:serine-type endopeptidase activity"/>
    <property type="evidence" value="ECO:0007669"/>
    <property type="project" value="UniProtKB-EC"/>
</dbReference>
<evidence type="ECO:0000256" key="1">
    <source>
        <dbReference type="ARBA" id="ARBA00005228"/>
    </source>
</evidence>